<evidence type="ECO:0000313" key="1">
    <source>
        <dbReference type="EMBL" id="KAK0367514.1"/>
    </source>
</evidence>
<gene>
    <name evidence="1" type="ORF">CLIM01_15129</name>
</gene>
<dbReference type="Proteomes" id="UP001169217">
    <property type="component" value="Unassembled WGS sequence"/>
</dbReference>
<comment type="caution">
    <text evidence="1">The sequence shown here is derived from an EMBL/GenBank/DDBJ whole genome shotgun (WGS) entry which is preliminary data.</text>
</comment>
<organism evidence="1 2">
    <name type="scientific">Colletotrichum limetticola</name>
    <dbReference type="NCBI Taxonomy" id="1209924"/>
    <lineage>
        <taxon>Eukaryota</taxon>
        <taxon>Fungi</taxon>
        <taxon>Dikarya</taxon>
        <taxon>Ascomycota</taxon>
        <taxon>Pezizomycotina</taxon>
        <taxon>Sordariomycetes</taxon>
        <taxon>Hypocreomycetidae</taxon>
        <taxon>Glomerellales</taxon>
        <taxon>Glomerellaceae</taxon>
        <taxon>Colletotrichum</taxon>
        <taxon>Colletotrichum acutatum species complex</taxon>
    </lineage>
</organism>
<reference evidence="1" key="1">
    <citation type="submission" date="2023-04" db="EMBL/GenBank/DDBJ databases">
        <title>Colletotrichum limetticola genome sequence.</title>
        <authorList>
            <person name="Baroncelli R."/>
        </authorList>
    </citation>
    <scope>NUCLEOTIDE SEQUENCE</scope>
    <source>
        <strain evidence="1">KLA-Anderson</strain>
    </source>
</reference>
<dbReference type="EMBL" id="JARUPT010001354">
    <property type="protein sequence ID" value="KAK0367514.1"/>
    <property type="molecule type" value="Genomic_DNA"/>
</dbReference>
<name>A0ABQ9P9N1_9PEZI</name>
<accession>A0ABQ9P9N1</accession>
<keyword evidence="2" id="KW-1185">Reference proteome</keyword>
<sequence>MASVSFKSLAALALAVSQPALAAVFPTNIFNRSEIEAMSLEKRGSM</sequence>
<proteinExistence type="predicted"/>
<evidence type="ECO:0000313" key="2">
    <source>
        <dbReference type="Proteomes" id="UP001169217"/>
    </source>
</evidence>
<protein>
    <submittedName>
        <fullName evidence="1">Uncharacterized protein</fullName>
    </submittedName>
</protein>